<dbReference type="PANTHER" id="PTHR33608">
    <property type="entry name" value="BLL2464 PROTEIN"/>
    <property type="match status" value="1"/>
</dbReference>
<evidence type="ECO:0000259" key="1">
    <source>
        <dbReference type="Pfam" id="PF01882"/>
    </source>
</evidence>
<protein>
    <recommendedName>
        <fullName evidence="1">DUF58 domain-containing protein</fullName>
    </recommendedName>
</protein>
<reference evidence="2 3" key="1">
    <citation type="submission" date="2019-02" db="EMBL/GenBank/DDBJ databases">
        <title>Deep-cultivation of Planctomycetes and their phenomic and genomic characterization uncovers novel biology.</title>
        <authorList>
            <person name="Wiegand S."/>
            <person name="Jogler M."/>
            <person name="Boedeker C."/>
            <person name="Pinto D."/>
            <person name="Vollmers J."/>
            <person name="Rivas-Marin E."/>
            <person name="Kohn T."/>
            <person name="Peeters S.H."/>
            <person name="Heuer A."/>
            <person name="Rast P."/>
            <person name="Oberbeckmann S."/>
            <person name="Bunk B."/>
            <person name="Jeske O."/>
            <person name="Meyerdierks A."/>
            <person name="Storesund J.E."/>
            <person name="Kallscheuer N."/>
            <person name="Luecker S."/>
            <person name="Lage O.M."/>
            <person name="Pohl T."/>
            <person name="Merkel B.J."/>
            <person name="Hornburger P."/>
            <person name="Mueller R.-W."/>
            <person name="Bruemmer F."/>
            <person name="Labrenz M."/>
            <person name="Spormann A.M."/>
            <person name="Op den Camp H."/>
            <person name="Overmann J."/>
            <person name="Amann R."/>
            <person name="Jetten M.S.M."/>
            <person name="Mascher T."/>
            <person name="Medema M.H."/>
            <person name="Devos D.P."/>
            <person name="Kaster A.-K."/>
            <person name="Ovreas L."/>
            <person name="Rohde M."/>
            <person name="Galperin M.Y."/>
            <person name="Jogler C."/>
        </authorList>
    </citation>
    <scope>NUCLEOTIDE SEQUENCE [LARGE SCALE GENOMIC DNA]</scope>
    <source>
        <strain evidence="2 3">Pla85_3_4</strain>
    </source>
</reference>
<evidence type="ECO:0000313" key="2">
    <source>
        <dbReference type="EMBL" id="QDU92856.1"/>
    </source>
</evidence>
<dbReference type="RefSeq" id="WP_145049167.1">
    <property type="nucleotide sequence ID" value="NZ_CP036433.1"/>
</dbReference>
<sequence length="283" mass="31999">MPYRLPAAAAARRQFEFEIKRLADSLNFGGDPSRFLGSGLEYAQSRPYEPGDPVKAIDWRVTARTGKPYVKEYEATRQTPIYLLVDTSASMCLGSTERTKYEWAVRLAAGFARAAQERMSPVGLLTAGERNLRVSPTMSASAAMRWAHELRLFDFQEKTRLEERMRTLAAALKARTVIMVLSDLHEPTAFPALELLAASHEVIVFWLEDPAEVQPPARGIFQAREAETGQTFALTRRTRLTTHERIRESLVDGGMEFLHLPIDQPILPRVRHFLQHRKSLGHA</sequence>
<name>A0A518DLY7_9BACT</name>
<proteinExistence type="predicted"/>
<dbReference type="AlphaFoldDB" id="A0A518DLY7"/>
<evidence type="ECO:0000313" key="3">
    <source>
        <dbReference type="Proteomes" id="UP000317648"/>
    </source>
</evidence>
<accession>A0A518DLY7</accession>
<dbReference type="Pfam" id="PF01882">
    <property type="entry name" value="DUF58"/>
    <property type="match status" value="1"/>
</dbReference>
<dbReference type="EMBL" id="CP036433">
    <property type="protein sequence ID" value="QDU92856.1"/>
    <property type="molecule type" value="Genomic_DNA"/>
</dbReference>
<dbReference type="PANTHER" id="PTHR33608:SF6">
    <property type="entry name" value="BLL2464 PROTEIN"/>
    <property type="match status" value="1"/>
</dbReference>
<dbReference type="OrthoDB" id="9780819at2"/>
<dbReference type="InterPro" id="IPR036465">
    <property type="entry name" value="vWFA_dom_sf"/>
</dbReference>
<dbReference type="InterPro" id="IPR002881">
    <property type="entry name" value="DUF58"/>
</dbReference>
<keyword evidence="3" id="KW-1185">Reference proteome</keyword>
<dbReference type="SUPFAM" id="SSF53300">
    <property type="entry name" value="vWA-like"/>
    <property type="match status" value="1"/>
</dbReference>
<dbReference type="KEGG" id="lcre:Pla8534_06290"/>
<organism evidence="2 3">
    <name type="scientific">Lignipirellula cremea</name>
    <dbReference type="NCBI Taxonomy" id="2528010"/>
    <lineage>
        <taxon>Bacteria</taxon>
        <taxon>Pseudomonadati</taxon>
        <taxon>Planctomycetota</taxon>
        <taxon>Planctomycetia</taxon>
        <taxon>Pirellulales</taxon>
        <taxon>Pirellulaceae</taxon>
        <taxon>Lignipirellula</taxon>
    </lineage>
</organism>
<dbReference type="Proteomes" id="UP000317648">
    <property type="component" value="Chromosome"/>
</dbReference>
<feature type="domain" description="DUF58" evidence="1">
    <location>
        <begin position="44"/>
        <end position="239"/>
    </location>
</feature>
<gene>
    <name evidence="2" type="ORF">Pla8534_06290</name>
</gene>
<dbReference type="Gene3D" id="3.40.50.410">
    <property type="entry name" value="von Willebrand factor, type A domain"/>
    <property type="match status" value="1"/>
</dbReference>